<dbReference type="Proteomes" id="UP000229506">
    <property type="component" value="Unassembled WGS sequence"/>
</dbReference>
<name>A0A2M7UAP7_9BACT</name>
<feature type="domain" description="PIN" evidence="1">
    <location>
        <begin position="4"/>
        <end position="109"/>
    </location>
</feature>
<dbReference type="InterPro" id="IPR029060">
    <property type="entry name" value="PIN-like_dom_sf"/>
</dbReference>
<accession>A0A2M7UAP7</accession>
<dbReference type="InterPro" id="IPR002716">
    <property type="entry name" value="PIN_dom"/>
</dbReference>
<organism evidence="2 3">
    <name type="scientific">Candidatus Roizmanbacteria bacterium CG_4_10_14_0_2_um_filter_33_96</name>
    <dbReference type="NCBI Taxonomy" id="1974821"/>
    <lineage>
        <taxon>Bacteria</taxon>
        <taxon>Candidatus Roizmaniibacteriota</taxon>
    </lineage>
</organism>
<dbReference type="SUPFAM" id="SSF88723">
    <property type="entry name" value="PIN domain-like"/>
    <property type="match status" value="1"/>
</dbReference>
<sequence>MKKYYVDSNFFLRFILKDNLNQWKVANDYFKEAKLEKVKLVFLTETIIEIEYVLRKVYKLSRRIILKYLLTLLSINNFEITDQELLKDTLLYYVEKNIDFVDIIIFLKARSQ</sequence>
<proteinExistence type="predicted"/>
<evidence type="ECO:0000313" key="2">
    <source>
        <dbReference type="EMBL" id="PIZ68310.1"/>
    </source>
</evidence>
<reference evidence="3" key="1">
    <citation type="submission" date="2017-09" db="EMBL/GenBank/DDBJ databases">
        <title>Depth-based differentiation of microbial function through sediment-hosted aquifers and enrichment of novel symbionts in the deep terrestrial subsurface.</title>
        <authorList>
            <person name="Probst A.J."/>
            <person name="Ladd B."/>
            <person name="Jarett J.K."/>
            <person name="Geller-Mcgrath D.E."/>
            <person name="Sieber C.M.K."/>
            <person name="Emerson J.B."/>
            <person name="Anantharaman K."/>
            <person name="Thomas B.C."/>
            <person name="Malmstrom R."/>
            <person name="Stieglmeier M."/>
            <person name="Klingl A."/>
            <person name="Woyke T."/>
            <person name="Ryan C.M."/>
            <person name="Banfield J.F."/>
        </authorList>
    </citation>
    <scope>NUCLEOTIDE SEQUENCE [LARGE SCALE GENOMIC DNA]</scope>
</reference>
<evidence type="ECO:0000259" key="1">
    <source>
        <dbReference type="Pfam" id="PF01850"/>
    </source>
</evidence>
<dbReference type="Pfam" id="PF01850">
    <property type="entry name" value="PIN"/>
    <property type="match status" value="1"/>
</dbReference>
<dbReference type="EMBL" id="PFOF01000013">
    <property type="protein sequence ID" value="PIZ68310.1"/>
    <property type="molecule type" value="Genomic_DNA"/>
</dbReference>
<protein>
    <recommendedName>
        <fullName evidence="1">PIN domain-containing protein</fullName>
    </recommendedName>
</protein>
<dbReference type="AlphaFoldDB" id="A0A2M7UAP7"/>
<gene>
    <name evidence="2" type="ORF">COY12_00335</name>
</gene>
<evidence type="ECO:0000313" key="3">
    <source>
        <dbReference type="Proteomes" id="UP000229506"/>
    </source>
</evidence>
<dbReference type="Gene3D" id="3.40.50.1010">
    <property type="entry name" value="5'-nuclease"/>
    <property type="match status" value="1"/>
</dbReference>
<comment type="caution">
    <text evidence="2">The sequence shown here is derived from an EMBL/GenBank/DDBJ whole genome shotgun (WGS) entry which is preliminary data.</text>
</comment>
<feature type="non-terminal residue" evidence="2">
    <location>
        <position position="112"/>
    </location>
</feature>